<dbReference type="AlphaFoldDB" id="A0A1X7SGF4"/>
<dbReference type="Gene3D" id="3.40.50.300">
    <property type="entry name" value="P-loop containing nucleotide triphosphate hydrolases"/>
    <property type="match status" value="1"/>
</dbReference>
<dbReference type="CDD" id="cd00882">
    <property type="entry name" value="Ras_like_GTPase"/>
    <property type="match status" value="1"/>
</dbReference>
<proteinExistence type="predicted"/>
<dbReference type="SUPFAM" id="SSF48403">
    <property type="entry name" value="Ankyrin repeat"/>
    <property type="match status" value="1"/>
</dbReference>
<dbReference type="InterPro" id="IPR036770">
    <property type="entry name" value="Ankyrin_rpt-contain_sf"/>
</dbReference>
<dbReference type="Pfam" id="PF12796">
    <property type="entry name" value="Ank_2"/>
    <property type="match status" value="1"/>
</dbReference>
<dbReference type="PANTHER" id="PTHR24198:SF165">
    <property type="entry name" value="ANKYRIN REPEAT-CONTAINING PROTEIN-RELATED"/>
    <property type="match status" value="1"/>
</dbReference>
<sequence length="296" mass="32524">MASDKCWDAFKRGDHEEAVRLLPLVKEENKLERVGSRLLRLSSRNGWLDVTKDLITKYHCDPHERDGGGWTCLHYAALGNHVDVMRYLIDECHCDPMAVTGAGGRWSPLHWAAYCGKSAAAEYLLSTGKCDPLAKDNEGKTPFTLAKFNGRTDTLSVFKKFGGIKSSHPIDSYVNVLLVGNPGAGKSTLSHVIKDTAISSIVLGSFRNVGGVVACTAGIIPYKLQHRTLGNIILHDFAGHSEYYSSHSAVIENLLQGSGCVFLIVVNILEKEAVKQLHQWVTVVRNEAQKALNECH</sequence>
<dbReference type="eggNOG" id="KOG0509">
    <property type="taxonomic scope" value="Eukaryota"/>
</dbReference>
<dbReference type="SUPFAM" id="SSF52540">
    <property type="entry name" value="P-loop containing nucleoside triphosphate hydrolases"/>
    <property type="match status" value="1"/>
</dbReference>
<evidence type="ECO:0000256" key="1">
    <source>
        <dbReference type="ARBA" id="ARBA00022737"/>
    </source>
</evidence>
<accession>A0A1X7SGF4</accession>
<reference evidence="3" key="1">
    <citation type="submission" date="2017-05" db="UniProtKB">
        <authorList>
            <consortium name="EnsemblMetazoa"/>
        </authorList>
    </citation>
    <scope>IDENTIFICATION</scope>
</reference>
<dbReference type="PANTHER" id="PTHR24198">
    <property type="entry name" value="ANKYRIN REPEAT AND PROTEIN KINASE DOMAIN-CONTAINING PROTEIN"/>
    <property type="match status" value="1"/>
</dbReference>
<keyword evidence="1" id="KW-0677">Repeat</keyword>
<name>A0A1X7SGF4_AMPQE</name>
<dbReference type="OrthoDB" id="60433at2759"/>
<dbReference type="InterPro" id="IPR027417">
    <property type="entry name" value="P-loop_NTPase"/>
</dbReference>
<dbReference type="InterPro" id="IPR002110">
    <property type="entry name" value="Ankyrin_rpt"/>
</dbReference>
<protein>
    <submittedName>
        <fullName evidence="3">Uncharacterized protein</fullName>
    </submittedName>
</protein>
<dbReference type="SMART" id="SM00248">
    <property type="entry name" value="ANK"/>
    <property type="match status" value="3"/>
</dbReference>
<dbReference type="EnsemblMetazoa" id="Aqu2.1.01156_001">
    <property type="protein sequence ID" value="Aqu2.1.01156_001"/>
    <property type="gene ID" value="Aqu2.1.01156"/>
</dbReference>
<dbReference type="Gene3D" id="1.25.40.20">
    <property type="entry name" value="Ankyrin repeat-containing domain"/>
    <property type="match status" value="2"/>
</dbReference>
<evidence type="ECO:0000313" key="3">
    <source>
        <dbReference type="EnsemblMetazoa" id="Aqu2.1.01156_001"/>
    </source>
</evidence>
<evidence type="ECO:0000256" key="2">
    <source>
        <dbReference type="ARBA" id="ARBA00023043"/>
    </source>
</evidence>
<organism evidence="3">
    <name type="scientific">Amphimedon queenslandica</name>
    <name type="common">Sponge</name>
    <dbReference type="NCBI Taxonomy" id="400682"/>
    <lineage>
        <taxon>Eukaryota</taxon>
        <taxon>Metazoa</taxon>
        <taxon>Porifera</taxon>
        <taxon>Demospongiae</taxon>
        <taxon>Heteroscleromorpha</taxon>
        <taxon>Haplosclerida</taxon>
        <taxon>Niphatidae</taxon>
        <taxon>Amphimedon</taxon>
    </lineage>
</organism>
<dbReference type="InParanoid" id="A0A1X7SGF4"/>
<keyword evidence="2" id="KW-0040">ANK repeat</keyword>